<evidence type="ECO:0008006" key="4">
    <source>
        <dbReference type="Google" id="ProtNLM"/>
    </source>
</evidence>
<evidence type="ECO:0000256" key="1">
    <source>
        <dbReference type="SAM" id="SignalP"/>
    </source>
</evidence>
<proteinExistence type="predicted"/>
<evidence type="ECO:0000313" key="3">
    <source>
        <dbReference type="Proteomes" id="UP000779900"/>
    </source>
</evidence>
<gene>
    <name evidence="2" type="ORF">FJY68_05995</name>
</gene>
<keyword evidence="1" id="KW-0732">Signal</keyword>
<comment type="caution">
    <text evidence="2">The sequence shown here is derived from an EMBL/GenBank/DDBJ whole genome shotgun (WGS) entry which is preliminary data.</text>
</comment>
<name>A0A938BPQ3_UNCW3</name>
<feature type="signal peptide" evidence="1">
    <location>
        <begin position="1"/>
        <end position="24"/>
    </location>
</feature>
<dbReference type="AlphaFoldDB" id="A0A938BPQ3"/>
<dbReference type="Proteomes" id="UP000779900">
    <property type="component" value="Unassembled WGS sequence"/>
</dbReference>
<dbReference type="EMBL" id="VGIR01000027">
    <property type="protein sequence ID" value="MBM3331391.1"/>
    <property type="molecule type" value="Genomic_DNA"/>
</dbReference>
<dbReference type="PROSITE" id="PS51257">
    <property type="entry name" value="PROKAR_LIPOPROTEIN"/>
    <property type="match status" value="1"/>
</dbReference>
<feature type="chain" id="PRO_5037129659" description="Peptidase A2 domain-containing protein" evidence="1">
    <location>
        <begin position="25"/>
        <end position="308"/>
    </location>
</feature>
<organism evidence="2 3">
    <name type="scientific">candidate division WOR-3 bacterium</name>
    <dbReference type="NCBI Taxonomy" id="2052148"/>
    <lineage>
        <taxon>Bacteria</taxon>
        <taxon>Bacteria division WOR-3</taxon>
    </lineage>
</organism>
<sequence length="308" mass="33611">MKKPHPSALALVAPTLVCITVACASRPITARAEAATGEIPFEMRGGTVMVPVKIGQSRLLRLVLDTGMYDGVLLYEPIPDSTFPGPVFEVRIPGAGDGDPARGRMSDSGTFKAGTVEFRNQRVIWLTDGLMDGFGGDGVIGTSLLGHWVVEIDYDRKVIKLHESEFRPDSTWTMLPMVVHRVNTPWVKTRVSLSGEEPQELDSYIDLADNAEFILLVSDSSKFQVPEDAEPVYLGRGLSGDVYGHKGRAALVRLDTHQLKDIAIGFAPDRVRSKQPGAEAVIGGSLLARFNTIYDYAGGRLYVKRRAD</sequence>
<protein>
    <recommendedName>
        <fullName evidence="4">Peptidase A2 domain-containing protein</fullName>
    </recommendedName>
</protein>
<accession>A0A938BPQ3</accession>
<evidence type="ECO:0000313" key="2">
    <source>
        <dbReference type="EMBL" id="MBM3331391.1"/>
    </source>
</evidence>
<reference evidence="2" key="1">
    <citation type="submission" date="2019-03" db="EMBL/GenBank/DDBJ databases">
        <title>Lake Tanganyika Metagenome-Assembled Genomes (MAGs).</title>
        <authorList>
            <person name="Tran P."/>
        </authorList>
    </citation>
    <scope>NUCLEOTIDE SEQUENCE</scope>
    <source>
        <strain evidence="2">K_DeepCast_150m_m2_040</strain>
    </source>
</reference>